<dbReference type="RefSeq" id="WP_150378931.1">
    <property type="nucleotide sequence ID" value="NZ_RZUH01000002.1"/>
</dbReference>
<reference evidence="1 2" key="1">
    <citation type="journal article" date="2019" name="Syst. Appl. Microbiol.">
        <title>Characterization of Bifidobacterium species in feaces of the Egyptian fruit bat: Description of B. vespertilionis sp. nov. and B. rousetti sp. nov.</title>
        <authorList>
            <person name="Modesto M."/>
            <person name="Satti M."/>
            <person name="Watanabe K."/>
            <person name="Puglisi E."/>
            <person name="Morelli L."/>
            <person name="Huang C.-H."/>
            <person name="Liou J.-S."/>
            <person name="Miyashita M."/>
            <person name="Tamura T."/>
            <person name="Saito S."/>
            <person name="Mori K."/>
            <person name="Huang L."/>
            <person name="Sciavilla P."/>
            <person name="Sandri C."/>
            <person name="Spiezio C."/>
            <person name="Vitali F."/>
            <person name="Cavalieri D."/>
            <person name="Perpetuini G."/>
            <person name="Tofalo R."/>
            <person name="Bonetti A."/>
            <person name="Arita M."/>
            <person name="Mattarelli P."/>
        </authorList>
    </citation>
    <scope>NUCLEOTIDE SEQUENCE [LARGE SCALE GENOMIC DNA]</scope>
    <source>
        <strain evidence="1 2">RST17</strain>
    </source>
</reference>
<dbReference type="EMBL" id="RZUH01000002">
    <property type="protein sequence ID" value="KAA8829209.1"/>
    <property type="molecule type" value="Genomic_DNA"/>
</dbReference>
<gene>
    <name evidence="1" type="primary">casA</name>
    <name evidence="1" type="ORF">EMO91_02920</name>
</gene>
<protein>
    <submittedName>
        <fullName evidence="1">Type I-E CRISPR-associated protein Cse1/CasA</fullName>
    </submittedName>
</protein>
<organism evidence="1 2">
    <name type="scientific">Bifidobacterium myosotis</name>
    <dbReference type="NCBI Taxonomy" id="1630166"/>
    <lineage>
        <taxon>Bacteria</taxon>
        <taxon>Bacillati</taxon>
        <taxon>Actinomycetota</taxon>
        <taxon>Actinomycetes</taxon>
        <taxon>Bifidobacteriales</taxon>
        <taxon>Bifidobacteriaceae</taxon>
        <taxon>Bifidobacterium</taxon>
    </lineage>
</organism>
<dbReference type="InterPro" id="IPR013381">
    <property type="entry name" value="CRISPR-assoc_prot_Cse1"/>
</dbReference>
<sequence>MDDAVPLRRFNLLDEPWIPCILSDGSLRELSLREVFREAPRIRSISGDLPQQNMPLMRLLLAILYCAYCDTEASRSDALKLWNYLWKRGSFDTGVLDGYFDEFHDRFYLLDPERPFYQVPGLTYVGDKEYDSVGEMIADVPKPDKFLFSMRSPNALESIDFAQAARWLVFLQAYDTAGIKSPVIGNTHINKGKVYAPKGLSGTGWLGVIGPIMVEGESLFRTLLLNWCLYDPADDGVRLFGNKDDVPPWESGDSPGPDLTVRTAFTGPVDALTFQSRRVRLVPNDDGTRIVGMVNCYGDVIAAYDTDACEKMTAWRVSETQRKKLGLSTPPLMPVTHDAGKALWRGLGPILAVADRDLRPGVLRWVEELQANGCLDSQEHVLAVFSIHTQGMTYGTQSSVYETGIDDVLTLPLSFSRRDYPAINTVVDIIDKTSMSVDLVLSNYVRNLCIAAGDHAAGSRAQAAADHVREDAYARLDVLFRDRLAGFTADKDYESYGNAWRDDIHRMLVAIGGEYRSDSNAPMFVERDSGRMGLMSVARATQLFLGGLNKYLGTIANDRKGA</sequence>
<evidence type="ECO:0000313" key="2">
    <source>
        <dbReference type="Proteomes" id="UP000410049"/>
    </source>
</evidence>
<dbReference type="Gene3D" id="1.10.132.100">
    <property type="match status" value="1"/>
</dbReference>
<evidence type="ECO:0000313" key="1">
    <source>
        <dbReference type="EMBL" id="KAA8829209.1"/>
    </source>
</evidence>
<name>A0A5M9ZP32_9BIFI</name>
<dbReference type="CDD" id="cd09729">
    <property type="entry name" value="Cse1_I-E"/>
    <property type="match status" value="1"/>
</dbReference>
<comment type="caution">
    <text evidence="1">The sequence shown here is derived from an EMBL/GenBank/DDBJ whole genome shotgun (WGS) entry which is preliminary data.</text>
</comment>
<proteinExistence type="predicted"/>
<dbReference type="NCBIfam" id="TIGR02547">
    <property type="entry name" value="casA_cse1"/>
    <property type="match status" value="1"/>
</dbReference>
<dbReference type="AlphaFoldDB" id="A0A5M9ZP32"/>
<dbReference type="Pfam" id="PF09481">
    <property type="entry name" value="CRISPR_Cse1"/>
    <property type="match status" value="1"/>
</dbReference>
<accession>A0A5M9ZP32</accession>
<dbReference type="Proteomes" id="UP000410049">
    <property type="component" value="Unassembled WGS sequence"/>
</dbReference>